<dbReference type="eggNOG" id="KOG0017">
    <property type="taxonomic scope" value="Eukaryota"/>
</dbReference>
<proteinExistence type="predicted"/>
<dbReference type="Proteomes" id="UP000026915">
    <property type="component" value="Chromosome 1"/>
</dbReference>
<dbReference type="Pfam" id="PF20167">
    <property type="entry name" value="Transposase_32"/>
    <property type="match status" value="1"/>
</dbReference>
<feature type="domain" description="Putative plant transposon protein" evidence="3">
    <location>
        <begin position="301"/>
        <end position="483"/>
    </location>
</feature>
<dbReference type="PANTHER" id="PTHR11439">
    <property type="entry name" value="GAG-POL-RELATED RETROTRANSPOSON"/>
    <property type="match status" value="1"/>
</dbReference>
<reference evidence="4 5" key="1">
    <citation type="journal article" date="2013" name="Genome Biol.">
        <title>The genome sequence of the most widely cultivated cacao type and its use to identify candidate genes regulating pod color.</title>
        <authorList>
            <person name="Motamayor J.C."/>
            <person name="Mockaitis K."/>
            <person name="Schmutz J."/>
            <person name="Haiminen N."/>
            <person name="Iii D.L."/>
            <person name="Cornejo O."/>
            <person name="Findley S.D."/>
            <person name="Zheng P."/>
            <person name="Utro F."/>
            <person name="Royaert S."/>
            <person name="Saski C."/>
            <person name="Jenkins J."/>
            <person name="Podicheti R."/>
            <person name="Zhao M."/>
            <person name="Scheffler B.E."/>
            <person name="Stack J.C."/>
            <person name="Feltus F.A."/>
            <person name="Mustiga G.M."/>
            <person name="Amores F."/>
            <person name="Phillips W."/>
            <person name="Marelli J.P."/>
            <person name="May G.D."/>
            <person name="Shapiro H."/>
            <person name="Ma J."/>
            <person name="Bustamante C.D."/>
            <person name="Schnell R.J."/>
            <person name="Main D."/>
            <person name="Gilbert D."/>
            <person name="Parida L."/>
            <person name="Kuhn D.N."/>
        </authorList>
    </citation>
    <scope>NUCLEOTIDE SEQUENCE [LARGE SCALE GENOMIC DNA]</scope>
    <source>
        <strain evidence="5">cv. Matina 1-6</strain>
    </source>
</reference>
<dbReference type="Gramene" id="EOX94131">
    <property type="protein sequence ID" value="EOX94131"/>
    <property type="gene ID" value="TCM_003379"/>
</dbReference>
<gene>
    <name evidence="4" type="ORF">TCM_003379</name>
</gene>
<evidence type="ECO:0000256" key="1">
    <source>
        <dbReference type="SAM" id="MobiDB-lite"/>
    </source>
</evidence>
<evidence type="ECO:0000313" key="5">
    <source>
        <dbReference type="Proteomes" id="UP000026915"/>
    </source>
</evidence>
<dbReference type="InterPro" id="IPR043502">
    <property type="entry name" value="DNA/RNA_pol_sf"/>
</dbReference>
<dbReference type="InParanoid" id="A0A061DPY3"/>
<evidence type="ECO:0000259" key="2">
    <source>
        <dbReference type="Pfam" id="PF07727"/>
    </source>
</evidence>
<accession>A0A061DPY3</accession>
<dbReference type="STRING" id="3641.A0A061DPY3"/>
<dbReference type="Pfam" id="PF07727">
    <property type="entry name" value="RVT_2"/>
    <property type="match status" value="1"/>
</dbReference>
<evidence type="ECO:0000259" key="3">
    <source>
        <dbReference type="Pfam" id="PF20167"/>
    </source>
</evidence>
<dbReference type="InterPro" id="IPR046796">
    <property type="entry name" value="Transposase_32_dom"/>
</dbReference>
<sequence length="483" mass="56523">MNFKLYQMDVKSAFLNGFIQEEVYVEQPPGFENFEKPDHVFKLHKALYGLKQALIAWYERLSKFLVEKGYVRGSIDSTLFIKRYLKDLIIVQIYVDDIVFDATNEALCKNFAKEMQGEFEISMMEAEYVFLGNYCAQILWIKQQLKDYGMSMNNIPIYCDNTSAINISKNPMQHLRTKHIEIRHHFVRDHVMKSDIKIEFVNTLHQLPDIFTKPLNEERFCEIRRNLGMKEKSHKSEKKKDKGKSLKKGTTSSSKFRNKVHEERFRKIENALITYGKYIDWDSFNEILKIQISLSDYFEELKLKEFSTFRNRSYSVSLVKEFYSSIVVDKDELEEPNDYTDEGLNIFLNGKEFTMTATDLGSLFKIECEQGEFEFSENYDPSSLWEVIIGKKEKYSSKSNAGLITSPQIRILHYFITANVHGRGGSFSYISLQDLWLMEHAFSGVSLNLGRFMIERMRGICRLEKINLPYGNIITSLVQKKGI</sequence>
<dbReference type="AlphaFoldDB" id="A0A061DPY3"/>
<dbReference type="HOGENOM" id="CLU_565520_0_0_1"/>
<feature type="domain" description="Reverse transcriptase Ty1/copia-type" evidence="2">
    <location>
        <begin position="3"/>
        <end position="139"/>
    </location>
</feature>
<dbReference type="CDD" id="cd09272">
    <property type="entry name" value="RNase_HI_RT_Ty1"/>
    <property type="match status" value="1"/>
</dbReference>
<name>A0A061DPY3_THECC</name>
<dbReference type="InterPro" id="IPR013103">
    <property type="entry name" value="RVT_2"/>
</dbReference>
<protein>
    <submittedName>
        <fullName evidence="4">Uncharacterized protein</fullName>
    </submittedName>
</protein>
<dbReference type="EMBL" id="CM001879">
    <property type="protein sequence ID" value="EOX94131.1"/>
    <property type="molecule type" value="Genomic_DNA"/>
</dbReference>
<evidence type="ECO:0000313" key="4">
    <source>
        <dbReference type="EMBL" id="EOX94131.1"/>
    </source>
</evidence>
<keyword evidence="5" id="KW-1185">Reference proteome</keyword>
<dbReference type="PANTHER" id="PTHR11439:SF487">
    <property type="entry name" value="RNA-DIRECTED DNA POLYMERASE"/>
    <property type="match status" value="1"/>
</dbReference>
<dbReference type="SUPFAM" id="SSF56672">
    <property type="entry name" value="DNA/RNA polymerases"/>
    <property type="match status" value="1"/>
</dbReference>
<organism evidence="4 5">
    <name type="scientific">Theobroma cacao</name>
    <name type="common">Cacao</name>
    <name type="synonym">Cocoa</name>
    <dbReference type="NCBI Taxonomy" id="3641"/>
    <lineage>
        <taxon>Eukaryota</taxon>
        <taxon>Viridiplantae</taxon>
        <taxon>Streptophyta</taxon>
        <taxon>Embryophyta</taxon>
        <taxon>Tracheophyta</taxon>
        <taxon>Spermatophyta</taxon>
        <taxon>Magnoliopsida</taxon>
        <taxon>eudicotyledons</taxon>
        <taxon>Gunneridae</taxon>
        <taxon>Pentapetalae</taxon>
        <taxon>rosids</taxon>
        <taxon>malvids</taxon>
        <taxon>Malvales</taxon>
        <taxon>Malvaceae</taxon>
        <taxon>Byttnerioideae</taxon>
        <taxon>Theobroma</taxon>
    </lineage>
</organism>
<feature type="region of interest" description="Disordered" evidence="1">
    <location>
        <begin position="231"/>
        <end position="255"/>
    </location>
</feature>